<sequence>MDGEYILQIKIRFLDKCHLNKKFFKKLGNSELVPKLLDNIEENNIDKVLANRFEKRGMRWSRKGARNLAKIIIADRNNTLEKHLNKISWEFKTDDLRKAYNNV</sequence>
<proteinExistence type="predicted"/>
<gene>
    <name evidence="1" type="ORF">C7954_11910</name>
</gene>
<protein>
    <submittedName>
        <fullName evidence="1">Uncharacterized protein</fullName>
    </submittedName>
</protein>
<accession>A0A4V3GW73</accession>
<dbReference type="RefSeq" id="WP_089723060.1">
    <property type="nucleotide sequence ID" value="NZ_FNGB01000013.1"/>
</dbReference>
<dbReference type="EMBL" id="SOEF01000019">
    <property type="protein sequence ID" value="TDX42899.1"/>
    <property type="molecule type" value="Genomic_DNA"/>
</dbReference>
<dbReference type="GeneID" id="57012990"/>
<evidence type="ECO:0000313" key="2">
    <source>
        <dbReference type="Proteomes" id="UP000295472"/>
    </source>
</evidence>
<evidence type="ECO:0000313" key="1">
    <source>
        <dbReference type="EMBL" id="TDX42899.1"/>
    </source>
</evidence>
<dbReference type="AlphaFoldDB" id="A0A4V3GW73"/>
<reference evidence="1 2" key="1">
    <citation type="submission" date="2019-03" db="EMBL/GenBank/DDBJ databases">
        <title>Subsurface microbial communities from deep shales in Ohio and West Virginia, USA.</title>
        <authorList>
            <person name="Wrighton K."/>
        </authorList>
    </citation>
    <scope>NUCLEOTIDE SEQUENCE [LARGE SCALE GENOMIC DNA]</scope>
    <source>
        <strain evidence="1 2">DSMZ 11287</strain>
    </source>
</reference>
<name>A0A4V3GW73_9FIRM</name>
<comment type="caution">
    <text evidence="1">The sequence shown here is derived from an EMBL/GenBank/DDBJ whole genome shotgun (WGS) entry which is preliminary data.</text>
</comment>
<organism evidence="1 2">
    <name type="scientific">Halanaerobium congolense</name>
    <dbReference type="NCBI Taxonomy" id="54121"/>
    <lineage>
        <taxon>Bacteria</taxon>
        <taxon>Bacillati</taxon>
        <taxon>Bacillota</taxon>
        <taxon>Clostridia</taxon>
        <taxon>Halanaerobiales</taxon>
        <taxon>Halanaerobiaceae</taxon>
        <taxon>Halanaerobium</taxon>
    </lineage>
</organism>
<dbReference type="Proteomes" id="UP000295472">
    <property type="component" value="Unassembled WGS sequence"/>
</dbReference>